<sequence>MPPTTHSIPSILADVEIESYPFISYPSLEDFMAKLDDEEPRRCWIETFYRPLVSMGVKHLDDMEIVSPESLFVFHKLCPLMIMDFFVHVVETIDAIHETRYFEVEEYQNGRAQGGRLTCLARHTNITLAVMCKVIKPASSSSVPSDSSLGDEGIEGLHVRSSSRGDWK</sequence>
<evidence type="ECO:0000313" key="1">
    <source>
        <dbReference type="EMBL" id="KAH7919122.1"/>
    </source>
</evidence>
<keyword evidence="2" id="KW-1185">Reference proteome</keyword>
<dbReference type="Proteomes" id="UP000790709">
    <property type="component" value="Unassembled WGS sequence"/>
</dbReference>
<dbReference type="EMBL" id="MU266692">
    <property type="protein sequence ID" value="KAH7919122.1"/>
    <property type="molecule type" value="Genomic_DNA"/>
</dbReference>
<accession>A0ACB8B0N5</accession>
<gene>
    <name evidence="1" type="ORF">BV22DRAFT_1134063</name>
</gene>
<evidence type="ECO:0000313" key="2">
    <source>
        <dbReference type="Proteomes" id="UP000790709"/>
    </source>
</evidence>
<protein>
    <submittedName>
        <fullName evidence="1">Uncharacterized protein</fullName>
    </submittedName>
</protein>
<organism evidence="1 2">
    <name type="scientific">Leucogyrophana mollusca</name>
    <dbReference type="NCBI Taxonomy" id="85980"/>
    <lineage>
        <taxon>Eukaryota</taxon>
        <taxon>Fungi</taxon>
        <taxon>Dikarya</taxon>
        <taxon>Basidiomycota</taxon>
        <taxon>Agaricomycotina</taxon>
        <taxon>Agaricomycetes</taxon>
        <taxon>Agaricomycetidae</taxon>
        <taxon>Boletales</taxon>
        <taxon>Boletales incertae sedis</taxon>
        <taxon>Leucogyrophana</taxon>
    </lineage>
</organism>
<reference evidence="1" key="1">
    <citation type="journal article" date="2021" name="New Phytol.">
        <title>Evolutionary innovations through gain and loss of genes in the ectomycorrhizal Boletales.</title>
        <authorList>
            <person name="Wu G."/>
            <person name="Miyauchi S."/>
            <person name="Morin E."/>
            <person name="Kuo A."/>
            <person name="Drula E."/>
            <person name="Varga T."/>
            <person name="Kohler A."/>
            <person name="Feng B."/>
            <person name="Cao Y."/>
            <person name="Lipzen A."/>
            <person name="Daum C."/>
            <person name="Hundley H."/>
            <person name="Pangilinan J."/>
            <person name="Johnson J."/>
            <person name="Barry K."/>
            <person name="LaButti K."/>
            <person name="Ng V."/>
            <person name="Ahrendt S."/>
            <person name="Min B."/>
            <person name="Choi I.G."/>
            <person name="Park H."/>
            <person name="Plett J.M."/>
            <person name="Magnuson J."/>
            <person name="Spatafora J.W."/>
            <person name="Nagy L.G."/>
            <person name="Henrissat B."/>
            <person name="Grigoriev I.V."/>
            <person name="Yang Z.L."/>
            <person name="Xu J."/>
            <person name="Martin F.M."/>
        </authorList>
    </citation>
    <scope>NUCLEOTIDE SEQUENCE</scope>
    <source>
        <strain evidence="1">KUC20120723A-06</strain>
    </source>
</reference>
<name>A0ACB8B0N5_9AGAM</name>
<proteinExistence type="predicted"/>
<comment type="caution">
    <text evidence="1">The sequence shown here is derived from an EMBL/GenBank/DDBJ whole genome shotgun (WGS) entry which is preliminary data.</text>
</comment>